<dbReference type="EMBL" id="CP074132">
    <property type="protein sequence ID" value="QUX26894.1"/>
    <property type="molecule type" value="Genomic_DNA"/>
</dbReference>
<evidence type="ECO:0000313" key="8">
    <source>
        <dbReference type="EMBL" id="QUX26894.1"/>
    </source>
</evidence>
<proteinExistence type="predicted"/>
<reference evidence="9" key="1">
    <citation type="submission" date="2021-05" db="EMBL/GenBank/DDBJ databases">
        <title>Direct Submission.</title>
        <authorList>
            <person name="Li K."/>
            <person name="Gao J."/>
        </authorList>
    </citation>
    <scope>NUCLEOTIDE SEQUENCE [LARGE SCALE GENOMIC DNA]</scope>
    <source>
        <strain evidence="9">HDS12</strain>
    </source>
</reference>
<dbReference type="InterPro" id="IPR013762">
    <property type="entry name" value="Integrase-like_cat_sf"/>
</dbReference>
<protein>
    <submittedName>
        <fullName evidence="8">Site-specific integrase</fullName>
    </submittedName>
</protein>
<evidence type="ECO:0000256" key="1">
    <source>
        <dbReference type="ARBA" id="ARBA00022908"/>
    </source>
</evidence>
<dbReference type="PROSITE" id="PS51898">
    <property type="entry name" value="TYR_RECOMBINASE"/>
    <property type="match status" value="1"/>
</dbReference>
<keyword evidence="9" id="KW-1185">Reference proteome</keyword>
<evidence type="ECO:0000313" key="9">
    <source>
        <dbReference type="Proteomes" id="UP000678016"/>
    </source>
</evidence>
<evidence type="ECO:0000256" key="2">
    <source>
        <dbReference type="ARBA" id="ARBA00023125"/>
    </source>
</evidence>
<dbReference type="Pfam" id="PF00589">
    <property type="entry name" value="Phage_integrase"/>
    <property type="match status" value="1"/>
</dbReference>
<dbReference type="InterPro" id="IPR011010">
    <property type="entry name" value="DNA_brk_join_enz"/>
</dbReference>
<dbReference type="CDD" id="cd01189">
    <property type="entry name" value="INT_ICEBs1_C_like"/>
    <property type="match status" value="1"/>
</dbReference>
<dbReference type="InterPro" id="IPR002104">
    <property type="entry name" value="Integrase_catalytic"/>
</dbReference>
<dbReference type="InterPro" id="IPR050090">
    <property type="entry name" value="Tyrosine_recombinase_XerCD"/>
</dbReference>
<evidence type="ECO:0000256" key="5">
    <source>
        <dbReference type="SAM" id="MobiDB-lite"/>
    </source>
</evidence>
<dbReference type="PROSITE" id="PS51900">
    <property type="entry name" value="CB"/>
    <property type="match status" value="1"/>
</dbReference>
<feature type="domain" description="Tyr recombinase" evidence="6">
    <location>
        <begin position="168"/>
        <end position="365"/>
    </location>
</feature>
<dbReference type="InterPro" id="IPR010998">
    <property type="entry name" value="Integrase_recombinase_N"/>
</dbReference>
<keyword evidence="1" id="KW-0229">DNA integration</keyword>
<evidence type="ECO:0000256" key="4">
    <source>
        <dbReference type="PROSITE-ProRule" id="PRU01248"/>
    </source>
</evidence>
<evidence type="ECO:0000256" key="3">
    <source>
        <dbReference type="ARBA" id="ARBA00023172"/>
    </source>
</evidence>
<keyword evidence="2 4" id="KW-0238">DNA-binding</keyword>
<feature type="compositionally biased region" description="Basic residues" evidence="5">
    <location>
        <begin position="1"/>
        <end position="13"/>
    </location>
</feature>
<keyword evidence="3" id="KW-0233">DNA recombination</keyword>
<organism evidence="8 9">
    <name type="scientific">Nocardiopsis akebiae</name>
    <dbReference type="NCBI Taxonomy" id="2831968"/>
    <lineage>
        <taxon>Bacteria</taxon>
        <taxon>Bacillati</taxon>
        <taxon>Actinomycetota</taxon>
        <taxon>Actinomycetes</taxon>
        <taxon>Streptosporangiales</taxon>
        <taxon>Nocardiopsidaceae</taxon>
        <taxon>Nocardiopsis</taxon>
    </lineage>
</organism>
<dbReference type="Proteomes" id="UP000678016">
    <property type="component" value="Chromosome"/>
</dbReference>
<dbReference type="Gene3D" id="1.10.443.10">
    <property type="entry name" value="Intergrase catalytic core"/>
    <property type="match status" value="1"/>
</dbReference>
<feature type="region of interest" description="Disordered" evidence="5">
    <location>
        <begin position="381"/>
        <end position="408"/>
    </location>
</feature>
<accession>A0ABX8C0C6</accession>
<evidence type="ECO:0000259" key="6">
    <source>
        <dbReference type="PROSITE" id="PS51898"/>
    </source>
</evidence>
<feature type="domain" description="Core-binding (CB)" evidence="7">
    <location>
        <begin position="40"/>
        <end position="127"/>
    </location>
</feature>
<evidence type="ECO:0000259" key="7">
    <source>
        <dbReference type="PROSITE" id="PS51900"/>
    </source>
</evidence>
<dbReference type="Gene3D" id="1.10.150.130">
    <property type="match status" value="1"/>
</dbReference>
<sequence>MEHAPGGRHRVRRGGFASRGAAREGLRQARELDGAGVDPSTVTVWLERWLATRTRLRPLTRISYAEHIHRYLIPYLGDVPLEELTPARVREVFEHTSQHTASTGAPLSVATVQRIRATLRAALNTAVSERLLPANPAQGLRLESGRSARPVVWTDQAVAEWAHSGVRPAVAVWTVEQTRHFLDFVSDHRLYALFHLLVMTGLRRGEVVALRWPDLDLVQGTVRVTRQLQAHRGGLVELAPKSAASRRMLVLDHTTTGVLRRHQWYQQKEAESHGRVWDTRGFVFTAVRGGPLAPQRLSRLFRKLNTESGLPPVRLHDLRHGAATLALAAGVELKVVQAMLGHASIVLTADTYSSVLPQVAREAAERTAWLVLRDSGKTHQRGWARRGNARLVPSRSHSGPISAAAPRR</sequence>
<dbReference type="Pfam" id="PF14659">
    <property type="entry name" value="Phage_int_SAM_3"/>
    <property type="match status" value="1"/>
</dbReference>
<dbReference type="InterPro" id="IPR004107">
    <property type="entry name" value="Integrase_SAM-like_N"/>
</dbReference>
<dbReference type="PANTHER" id="PTHR30349:SF91">
    <property type="entry name" value="INTA PROTEIN"/>
    <property type="match status" value="1"/>
</dbReference>
<feature type="region of interest" description="Disordered" evidence="5">
    <location>
        <begin position="1"/>
        <end position="22"/>
    </location>
</feature>
<dbReference type="SUPFAM" id="SSF56349">
    <property type="entry name" value="DNA breaking-rejoining enzymes"/>
    <property type="match status" value="1"/>
</dbReference>
<dbReference type="InterPro" id="IPR044068">
    <property type="entry name" value="CB"/>
</dbReference>
<name>A0ABX8C0C6_9ACTN</name>
<dbReference type="PANTHER" id="PTHR30349">
    <property type="entry name" value="PHAGE INTEGRASE-RELATED"/>
    <property type="match status" value="1"/>
</dbReference>
<gene>
    <name evidence="8" type="ORF">KGD83_16120</name>
</gene>